<feature type="compositionally biased region" description="Acidic residues" evidence="7">
    <location>
        <begin position="1"/>
        <end position="12"/>
    </location>
</feature>
<keyword evidence="6 8" id="KW-0472">Membrane</keyword>
<name>D2VEL2_NAEGR</name>
<feature type="transmembrane region" description="Helical" evidence="8">
    <location>
        <begin position="521"/>
        <end position="541"/>
    </location>
</feature>
<feature type="transmembrane region" description="Helical" evidence="8">
    <location>
        <begin position="682"/>
        <end position="701"/>
    </location>
</feature>
<dbReference type="GO" id="GO:0006874">
    <property type="term" value="P:intracellular calcium ion homeostasis"/>
    <property type="evidence" value="ECO:0007669"/>
    <property type="project" value="TreeGrafter"/>
</dbReference>
<dbReference type="FunCoup" id="D2VEL2">
    <property type="interactions" value="94"/>
</dbReference>
<protein>
    <submittedName>
        <fullName evidence="11">Predicted protein</fullName>
    </submittedName>
</protein>
<keyword evidence="5" id="KW-0406">Ion transport</keyword>
<feature type="transmembrane region" description="Helical" evidence="8">
    <location>
        <begin position="325"/>
        <end position="347"/>
    </location>
</feature>
<dbReference type="InterPro" id="IPR004837">
    <property type="entry name" value="NaCa_Exmemb"/>
</dbReference>
<feature type="transmembrane region" description="Helical" evidence="8">
    <location>
        <begin position="708"/>
        <end position="729"/>
    </location>
</feature>
<dbReference type="RefSeq" id="XP_002677648.1">
    <property type="nucleotide sequence ID" value="XM_002677602.1"/>
</dbReference>
<feature type="transmembrane region" description="Helical" evidence="8">
    <location>
        <begin position="612"/>
        <end position="636"/>
    </location>
</feature>
<dbReference type="InterPro" id="IPR044880">
    <property type="entry name" value="NCX_ion-bd_dom_sf"/>
</dbReference>
<dbReference type="EMBL" id="GG738866">
    <property type="protein sequence ID" value="EFC44904.1"/>
    <property type="molecule type" value="Genomic_DNA"/>
</dbReference>
<accession>D2VEL2</accession>
<dbReference type="GO" id="GO:0015369">
    <property type="term" value="F:calcium:proton antiporter activity"/>
    <property type="evidence" value="ECO:0007669"/>
    <property type="project" value="TreeGrafter"/>
</dbReference>
<evidence type="ECO:0000256" key="4">
    <source>
        <dbReference type="ARBA" id="ARBA00022989"/>
    </source>
</evidence>
<dbReference type="GeneID" id="8850215"/>
<dbReference type="PANTHER" id="PTHR31503:SF10">
    <property type="entry name" value="VNX1 PROTEIN"/>
    <property type="match status" value="1"/>
</dbReference>
<dbReference type="GO" id="GO:0005774">
    <property type="term" value="C:vacuolar membrane"/>
    <property type="evidence" value="ECO:0007669"/>
    <property type="project" value="UniProtKB-ARBA"/>
</dbReference>
<feature type="transmembrane region" description="Helical" evidence="8">
    <location>
        <begin position="427"/>
        <end position="448"/>
    </location>
</feature>
<feature type="transmembrane region" description="Helical" evidence="8">
    <location>
        <begin position="296"/>
        <end position="319"/>
    </location>
</feature>
<sequence length="730" mass="81833">MKSLEEPIDDDQIILSPTTNDDGMRQRKLLPDSSFSGNSEVNAENAHPVVVERASNKIDTTKNYQNYLFGFKPWKGMLGERKFEERSDKVKQLHMWNDRSLSSFEKKSFLSIGNVLYVIFIGWWMFLTYLMVGVLSCLAIFTIPYGLKCFKFSFYYLYPFGKYVERVKVVKTSRRTESSPLLNAEQVPIAENVDYYNDDSKLKWYQRYTVLDVISYLIWLLIAPILLFSHLMVSLMSWFSIVGIPTSKIHFEGIKFLYRHFLSLNVSNEYPPKVTSDVILCTIQATNIYYYKHNVFGLNVILFNMLPFSLVSIVLGYAFGEEFVTKYSVLIFPFCLISTVPLSYLIGKAIAAISAQTNFLIGALLNSICGSIIEMILYILALSKNLHDVVVSAITGALLLTILLVPGLAMVLGGLKFKQQFFNKQAASVSSALLLVSVVAALLPSLFYQLYSGHYELKCGVCVNAAINVNETQGLKLPIVGNINGSNVNTTQGYGLVCDSCVYVQKDMLTDPVYTRQALPLAYTVSAILPIAYLIGLIFSLKTHRYLIERPPVPENKEDHVNHQEEEEIGAVWPIWLCVGILVLCTIVYSLVAEVMTASLEPAFDMIGVNPMFAGLTFLSIVPSCAEFVNAIQFALQNNISLALEIGNSASIQIALIQMPVLVLVSALLFSGDELRIFNLMFPQINLIAIFFGVLVLNFVCLDGKTNYFQGSALVIVYILIVVTFFFAYF</sequence>
<feature type="transmembrane region" description="Helical" evidence="8">
    <location>
        <begin position="115"/>
        <end position="147"/>
    </location>
</feature>
<feature type="transmembrane region" description="Helical" evidence="8">
    <location>
        <begin position="359"/>
        <end position="381"/>
    </location>
</feature>
<comment type="subcellular location">
    <subcellularLocation>
        <location evidence="1">Endomembrane system</location>
        <topology evidence="1">Multi-pass membrane protein</topology>
    </subcellularLocation>
</comment>
<dbReference type="PANTHER" id="PTHR31503">
    <property type="entry name" value="VACUOLAR CALCIUM ION TRANSPORTER"/>
    <property type="match status" value="1"/>
</dbReference>
<feature type="transmembrane region" description="Helical" evidence="8">
    <location>
        <begin position="393"/>
        <end position="415"/>
    </location>
</feature>
<proteinExistence type="predicted"/>
<evidence type="ECO:0000259" key="9">
    <source>
        <dbReference type="Pfam" id="PF01699"/>
    </source>
</evidence>
<dbReference type="KEGG" id="ngr:NAEGRDRAFT_67316"/>
<organism evidence="12">
    <name type="scientific">Naegleria gruberi</name>
    <name type="common">Amoeba</name>
    <dbReference type="NCBI Taxonomy" id="5762"/>
    <lineage>
        <taxon>Eukaryota</taxon>
        <taxon>Discoba</taxon>
        <taxon>Heterolobosea</taxon>
        <taxon>Tetramitia</taxon>
        <taxon>Eutetramitia</taxon>
        <taxon>Vahlkampfiidae</taxon>
        <taxon>Naegleria</taxon>
    </lineage>
</organism>
<dbReference type="AlphaFoldDB" id="D2VEL2"/>
<dbReference type="InParanoid" id="D2VEL2"/>
<keyword evidence="2" id="KW-0813">Transport</keyword>
<feature type="transmembrane region" description="Helical" evidence="8">
    <location>
        <begin position="571"/>
        <end position="592"/>
    </location>
</feature>
<feature type="transmembrane region" description="Helical" evidence="8">
    <location>
        <begin position="648"/>
        <end position="670"/>
    </location>
</feature>
<keyword evidence="4 8" id="KW-1133">Transmembrane helix</keyword>
<dbReference type="InterPro" id="IPR005185">
    <property type="entry name" value="YccF"/>
</dbReference>
<dbReference type="Pfam" id="PF03733">
    <property type="entry name" value="YccF"/>
    <property type="match status" value="1"/>
</dbReference>
<evidence type="ECO:0000256" key="3">
    <source>
        <dbReference type="ARBA" id="ARBA00022692"/>
    </source>
</evidence>
<dbReference type="Gene3D" id="1.20.1420.30">
    <property type="entry name" value="NCX, central ion-binding region"/>
    <property type="match status" value="2"/>
</dbReference>
<dbReference type="VEuPathDB" id="AmoebaDB:NAEGRDRAFT_67316"/>
<dbReference type="OMA" id="VHGINIF"/>
<feature type="transmembrane region" description="Helical" evidence="8">
    <location>
        <begin position="213"/>
        <end position="239"/>
    </location>
</feature>
<feature type="domain" description="Sodium/calcium exchanger membrane region" evidence="9">
    <location>
        <begin position="328"/>
        <end position="455"/>
    </location>
</feature>
<feature type="region of interest" description="Disordered" evidence="7">
    <location>
        <begin position="1"/>
        <end position="25"/>
    </location>
</feature>
<dbReference type="InterPro" id="IPR004713">
    <property type="entry name" value="CaH_exchang"/>
</dbReference>
<evidence type="ECO:0000256" key="8">
    <source>
        <dbReference type="SAM" id="Phobius"/>
    </source>
</evidence>
<dbReference type="Proteomes" id="UP000006671">
    <property type="component" value="Unassembled WGS sequence"/>
</dbReference>
<feature type="domain" description="Sodium/calcium exchanger membrane region" evidence="9">
    <location>
        <begin position="579"/>
        <end position="726"/>
    </location>
</feature>
<reference evidence="11 12" key="1">
    <citation type="journal article" date="2010" name="Cell">
        <title>The genome of Naegleria gruberi illuminates early eukaryotic versatility.</title>
        <authorList>
            <person name="Fritz-Laylin L.K."/>
            <person name="Prochnik S.E."/>
            <person name="Ginger M.L."/>
            <person name="Dacks J.B."/>
            <person name="Carpenter M.L."/>
            <person name="Field M.C."/>
            <person name="Kuo A."/>
            <person name="Paredez A."/>
            <person name="Chapman J."/>
            <person name="Pham J."/>
            <person name="Shu S."/>
            <person name="Neupane R."/>
            <person name="Cipriano M."/>
            <person name="Mancuso J."/>
            <person name="Tu H."/>
            <person name="Salamov A."/>
            <person name="Lindquist E."/>
            <person name="Shapiro H."/>
            <person name="Lucas S."/>
            <person name="Grigoriev I.V."/>
            <person name="Cande W.Z."/>
            <person name="Fulton C."/>
            <person name="Rokhsar D.S."/>
            <person name="Dawson S.C."/>
        </authorList>
    </citation>
    <scope>NUCLEOTIDE SEQUENCE [LARGE SCALE GENOMIC DNA]</scope>
    <source>
        <strain evidence="11 12">NEG-M</strain>
    </source>
</reference>
<evidence type="ECO:0000313" key="12">
    <source>
        <dbReference type="Proteomes" id="UP000006671"/>
    </source>
</evidence>
<evidence type="ECO:0000256" key="1">
    <source>
        <dbReference type="ARBA" id="ARBA00004127"/>
    </source>
</evidence>
<dbReference type="GO" id="GO:0012505">
    <property type="term" value="C:endomembrane system"/>
    <property type="evidence" value="ECO:0007669"/>
    <property type="project" value="UniProtKB-SubCell"/>
</dbReference>
<evidence type="ECO:0000256" key="5">
    <source>
        <dbReference type="ARBA" id="ARBA00023065"/>
    </source>
</evidence>
<keyword evidence="3 8" id="KW-0812">Transmembrane</keyword>
<evidence type="ECO:0000256" key="6">
    <source>
        <dbReference type="ARBA" id="ARBA00023136"/>
    </source>
</evidence>
<dbReference type="STRING" id="5762.D2VEL2"/>
<dbReference type="OrthoDB" id="16982at2759"/>
<evidence type="ECO:0000259" key="10">
    <source>
        <dbReference type="Pfam" id="PF03733"/>
    </source>
</evidence>
<dbReference type="eggNOG" id="KOG1397">
    <property type="taxonomic scope" value="Eukaryota"/>
</dbReference>
<dbReference type="Pfam" id="PF01699">
    <property type="entry name" value="Na_Ca_ex"/>
    <property type="match status" value="2"/>
</dbReference>
<evidence type="ECO:0000256" key="2">
    <source>
        <dbReference type="ARBA" id="ARBA00022448"/>
    </source>
</evidence>
<feature type="domain" description="Inner membrane component" evidence="10">
    <location>
        <begin position="112"/>
        <end position="162"/>
    </location>
</feature>
<keyword evidence="12" id="KW-1185">Reference proteome</keyword>
<gene>
    <name evidence="11" type="ORF">NAEGRDRAFT_67316</name>
</gene>
<evidence type="ECO:0000313" key="11">
    <source>
        <dbReference type="EMBL" id="EFC44904.1"/>
    </source>
</evidence>
<evidence type="ECO:0000256" key="7">
    <source>
        <dbReference type="SAM" id="MobiDB-lite"/>
    </source>
</evidence>